<feature type="repeat" description="ANK" evidence="3">
    <location>
        <begin position="1625"/>
        <end position="1657"/>
    </location>
</feature>
<evidence type="ECO:0000313" key="6">
    <source>
        <dbReference type="EMBL" id="EGX52375.1"/>
    </source>
</evidence>
<dbReference type="EMBL" id="ADOT01000057">
    <property type="protein sequence ID" value="EGX52375.1"/>
    <property type="molecule type" value="Genomic_DNA"/>
</dbReference>
<dbReference type="InterPro" id="IPR044736">
    <property type="entry name" value="Gid1/RanBPM/SPLA_SPRY"/>
</dbReference>
<evidence type="ECO:0000256" key="1">
    <source>
        <dbReference type="ARBA" id="ARBA00022737"/>
    </source>
</evidence>
<dbReference type="PRINTS" id="PR01415">
    <property type="entry name" value="ANKYRIN"/>
</dbReference>
<keyword evidence="7" id="KW-1185">Reference proteome</keyword>
<dbReference type="InParanoid" id="G1X391"/>
<feature type="repeat" description="ANK" evidence="3">
    <location>
        <begin position="1009"/>
        <end position="1041"/>
    </location>
</feature>
<name>G1X391_ARTOA</name>
<dbReference type="PROSITE" id="PS50188">
    <property type="entry name" value="B302_SPRY"/>
    <property type="match status" value="1"/>
</dbReference>
<dbReference type="SUPFAM" id="SSF49899">
    <property type="entry name" value="Concanavalin A-like lectins/glucanases"/>
    <property type="match status" value="1"/>
</dbReference>
<gene>
    <name evidence="6" type="ORF">AOL_s00043g164</name>
</gene>
<dbReference type="InterPro" id="IPR027417">
    <property type="entry name" value="P-loop_NTPase"/>
</dbReference>
<keyword evidence="2 3" id="KW-0040">ANK repeat</keyword>
<feature type="domain" description="B30.2/SPRY" evidence="5">
    <location>
        <begin position="1853"/>
        <end position="2059"/>
    </location>
</feature>
<evidence type="ECO:0000256" key="2">
    <source>
        <dbReference type="ARBA" id="ARBA00023043"/>
    </source>
</evidence>
<sequence length="2067" mass="230662">MAAHTNRLQNLSVDVNHADKKYIICLVRTHVHSPKSDPKPGPQSEQKIRHSDNHTPCQDFVEIRDIVPHLIPEALVVEYVAFKRGPSDVSVKDQLSTDLGKPVASELQDDYGSTAYISPDSVQTEALDLVNQLRDSFCRSWQSQHKKDERDDPQPWKKILLVGHRFGSLIIKQAVILANTNPSYYRLALQISHIVFMGPRPGTTDLAAWDNLFISIIQNSGLKVHGRMAETLSGLSDTAMAVSRRFHRFLSRYAIAYMEDAQVFDGVPNTTIETKGVTTGVRKQSEFKNDDEPSDDCLRFSRNSIDVLQGIRGFFAPLELLYHANSEDGESEELYLRFLEMLSTSRFSIYEIDVDSEFKDMFDLEDFYLNELRRLNIGASSSKSSIQIIGPPRHGKSSLLKIIHRKIREKVPAIILEYWFDPSSDMDPQAQIYDILATFIRQIISQKPSSFAMISRLVEEYFAGETWTERNLRVIFDLLRDNLGLSILLIIPNFGKLAKEVQSWLRDLTVFLDQCSDGYCYLISNDKHVVGLTSGEPIILDLGPSVDRFNRDLLPEKIAALVNNTTIFRPLKGGERERIGRKLEENIHSMGDLLLSAGLYTRYLMSRTPQLSNCNFIEFEIETSPKTRQSLFEYQVQELKGRSPDLFRWGTLLLSWVLNSFRPLSASELAAALAIEADDDNFVKLDGRICRDLTSDIGRYLSLFVRADCKVISLWGSKAEFTALLSDLRHGQPIQVADHGELSRNCLHYLKIVLLQTRNDQGLWKRCQSQAARTWAHPVEDGEHPALEFLDYAVRYWPEHYHHAVRGKPSDHLDYRVLDFLNDPDVNTKWFSLYLAANGVLQQNSDEAFRTVLNAAQSSTSNSNDEATGLYLAKYLGFSSAAAKMVADNKEASNSLLGSSNVVITRGKWIRKPIFPDETDKSFLRAAIHNKDNTGISERLMGSDTAAHIFTAAQGGRVDILELLPNDSVTRALDEHRRNAIHFAVLGGNINAVSHFQRLGVSIDGKDSHGETPLMLATKVGNFEAAKYIIKCGANMTTTDSCERAALHYAIEWLQLRTTSRGNIGILDIFLGAKYNLDLRSSVLRVASRSGDSLIFQRLLDAWVDQVEDVINMQDNEGRTLLHIAVANGRKVIVEILLKLKADANILDKHGFLPQALAAKNGHLEILKLLPECPEDNAQLLYRSSEAGQLLVVQYLVSERGFSANPHGEDKANSPLMIAAISGHAEIVKFLLARGGDPDVEGRERRTPLHEAVEKGYTSVVRNLIEAGADVNSRDAQRRTPLHFAAGAGASRMVELLLDMGEAKVDVLTRGQSTALHLGVKNSEVVQLLLKHGAEKKLKNSSGRTPLILASISGYTISARVLLNGDAAACEVDENGHTALYHAIRNNNSEIAMMLSKSGKCVQKTLSKSIRHSDKDTFQAVLNLFPHPIEIFKLTNYKGDTLLHKAIDQDSGEFFKILVDMTQLSPPPRPGCAVDTLQGPTEIDNKRLLDLQNERGETPLYRTASQGLESFAKVLLSEGANPRICGNGGWSPLHVTVDKPEFLRIFISSGADINCRSNQGITPLMLAVNWCEREAVEILLENNADVELETKSGVTALHHAAKQSDGEILKLLLQKGANVNKEGDGNMTPLSLALESAKPDNVRLLLEYGANLEDLASGGRNPLSIATTSSEVLDIILTAGKEKTPKLWNRQQVEDATISGCERRAVGCISLLVKEEPWLLTTRILEQYIAKLKPHDKNPELQEELAIGLINAGLDPFGRSGERNESPFDLLVYSLREIRSQVLDFCISKIGEDLSMFGDGFRVLRNSIEMKSETLWEKLQPLRERASQSFDKDNWSLDHHLYQARETFSGFTGVIPDTTPEGPTSLMIPKIWKDWNLNPDIDSGLDLKSGGLEVLFKNMDSHNPDGSMIWDGITIRSDRPFPPNGMGARYFEIDIEPDDAIKDVLGQGLTVCIGLCGEFSFLANSRCGWNLWSIGYHGDDGNIMFGNDSQEFEKVGHIYGFGDTVGCGINYHRKEVFFTLNGCIIANIKSDIIFRKIYPIISHIGRSCEIRANFGTRSFSWPKADVH</sequence>
<feature type="repeat" description="ANK" evidence="3">
    <location>
        <begin position="1277"/>
        <end position="1301"/>
    </location>
</feature>
<feature type="region of interest" description="Disordered" evidence="4">
    <location>
        <begin position="32"/>
        <end position="54"/>
    </location>
</feature>
<feature type="repeat" description="ANK" evidence="3">
    <location>
        <begin position="1559"/>
        <end position="1591"/>
    </location>
</feature>
<accession>G1X391</accession>
<dbReference type="SMART" id="SM00248">
    <property type="entry name" value="ANK"/>
    <property type="match status" value="17"/>
</dbReference>
<dbReference type="GeneID" id="22889847"/>
<dbReference type="GO" id="GO:0085020">
    <property type="term" value="P:protein K6-linked ubiquitination"/>
    <property type="evidence" value="ECO:0007669"/>
    <property type="project" value="TreeGrafter"/>
</dbReference>
<dbReference type="Gene3D" id="2.60.120.920">
    <property type="match status" value="1"/>
</dbReference>
<evidence type="ECO:0000313" key="7">
    <source>
        <dbReference type="Proteomes" id="UP000008784"/>
    </source>
</evidence>
<dbReference type="Gene3D" id="3.40.50.300">
    <property type="entry name" value="P-loop containing nucleotide triphosphate hydrolases"/>
    <property type="match status" value="1"/>
</dbReference>
<dbReference type="Gene3D" id="1.25.40.20">
    <property type="entry name" value="Ankyrin repeat-containing domain"/>
    <property type="match status" value="5"/>
</dbReference>
<evidence type="ECO:0000259" key="5">
    <source>
        <dbReference type="PROSITE" id="PS50188"/>
    </source>
</evidence>
<feature type="repeat" description="ANK" evidence="3">
    <location>
        <begin position="1244"/>
        <end position="1276"/>
    </location>
</feature>
<dbReference type="Proteomes" id="UP000008784">
    <property type="component" value="Unassembled WGS sequence"/>
</dbReference>
<organism evidence="6 7">
    <name type="scientific">Arthrobotrys oligospora (strain ATCC 24927 / CBS 115.81 / DSM 1491)</name>
    <name type="common">Nematode-trapping fungus</name>
    <name type="synonym">Didymozoophaga oligospora</name>
    <dbReference type="NCBI Taxonomy" id="756982"/>
    <lineage>
        <taxon>Eukaryota</taxon>
        <taxon>Fungi</taxon>
        <taxon>Dikarya</taxon>
        <taxon>Ascomycota</taxon>
        <taxon>Pezizomycotina</taxon>
        <taxon>Orbiliomycetes</taxon>
        <taxon>Orbiliales</taxon>
        <taxon>Orbiliaceae</taxon>
        <taxon>Orbilia</taxon>
        <taxon>Orbilia oligospora</taxon>
    </lineage>
</organism>
<feature type="repeat" description="ANK" evidence="3">
    <location>
        <begin position="1592"/>
        <end position="1624"/>
    </location>
</feature>
<evidence type="ECO:0000256" key="4">
    <source>
        <dbReference type="SAM" id="MobiDB-lite"/>
    </source>
</evidence>
<dbReference type="SMART" id="SM00449">
    <property type="entry name" value="SPRY"/>
    <property type="match status" value="1"/>
</dbReference>
<dbReference type="PANTHER" id="PTHR24171">
    <property type="entry name" value="ANKYRIN REPEAT DOMAIN-CONTAINING PROTEIN 39-RELATED"/>
    <property type="match status" value="1"/>
</dbReference>
<feature type="repeat" description="ANK" evidence="3">
    <location>
        <begin position="1117"/>
        <end position="1149"/>
    </location>
</feature>
<dbReference type="RefSeq" id="XP_011118953.1">
    <property type="nucleotide sequence ID" value="XM_011120651.1"/>
</dbReference>
<dbReference type="GO" id="GO:0004842">
    <property type="term" value="F:ubiquitin-protein transferase activity"/>
    <property type="evidence" value="ECO:0007669"/>
    <property type="project" value="TreeGrafter"/>
</dbReference>
<dbReference type="Pfam" id="PF00023">
    <property type="entry name" value="Ank"/>
    <property type="match status" value="1"/>
</dbReference>
<dbReference type="eggNOG" id="KOG4177">
    <property type="taxonomic scope" value="Eukaryota"/>
</dbReference>
<dbReference type="InterPro" id="IPR002110">
    <property type="entry name" value="Ankyrin_rpt"/>
</dbReference>
<dbReference type="PROSITE" id="PS50297">
    <property type="entry name" value="ANK_REP_REGION"/>
    <property type="match status" value="9"/>
</dbReference>
<proteinExistence type="predicted"/>
<dbReference type="PROSITE" id="PS50088">
    <property type="entry name" value="ANK_REPEAT"/>
    <property type="match status" value="9"/>
</dbReference>
<dbReference type="SUPFAM" id="SSF52540">
    <property type="entry name" value="P-loop containing nucleoside triphosphate hydrolases"/>
    <property type="match status" value="1"/>
</dbReference>
<dbReference type="InterPro" id="IPR036770">
    <property type="entry name" value="Ankyrin_rpt-contain_sf"/>
</dbReference>
<dbReference type="eggNOG" id="KOG1477">
    <property type="taxonomic scope" value="Eukaryota"/>
</dbReference>
<comment type="caution">
    <text evidence="6">The sequence shown here is derived from an EMBL/GenBank/DDBJ whole genome shotgun (WGS) entry which is preliminary data.</text>
</comment>
<dbReference type="InterPro" id="IPR013320">
    <property type="entry name" value="ConA-like_dom_sf"/>
</dbReference>
<dbReference type="OMA" id="WCEREAV"/>
<dbReference type="HOGENOM" id="CLU_232045_0_0_1"/>
<dbReference type="InterPro" id="IPR043136">
    <property type="entry name" value="B30.2/SPRY_sf"/>
</dbReference>
<dbReference type="InterPro" id="IPR003877">
    <property type="entry name" value="SPRY_dom"/>
</dbReference>
<dbReference type="OrthoDB" id="5090952at2759"/>
<feature type="repeat" description="ANK" evidence="3">
    <location>
        <begin position="1495"/>
        <end position="1527"/>
    </location>
</feature>
<protein>
    <recommendedName>
        <fullName evidence="5">B30.2/SPRY domain-containing protein</fullName>
    </recommendedName>
</protein>
<dbReference type="Pfam" id="PF00622">
    <property type="entry name" value="SPRY"/>
    <property type="match status" value="1"/>
</dbReference>
<feature type="repeat" description="ANK" evidence="3">
    <location>
        <begin position="1211"/>
        <end position="1243"/>
    </location>
</feature>
<evidence type="ECO:0000256" key="3">
    <source>
        <dbReference type="PROSITE-ProRule" id="PRU00023"/>
    </source>
</evidence>
<dbReference type="InterPro" id="IPR001870">
    <property type="entry name" value="B30.2/SPRY"/>
</dbReference>
<keyword evidence="1" id="KW-0677">Repeat</keyword>
<dbReference type="CDD" id="cd12885">
    <property type="entry name" value="SPRY_RanBP_like"/>
    <property type="match status" value="1"/>
</dbReference>
<dbReference type="Pfam" id="PF12796">
    <property type="entry name" value="Ank_2"/>
    <property type="match status" value="5"/>
</dbReference>
<dbReference type="SUPFAM" id="SSF48403">
    <property type="entry name" value="Ankyrin repeat"/>
    <property type="match status" value="3"/>
</dbReference>
<dbReference type="STRING" id="756982.G1X391"/>
<reference evidence="6 7" key="1">
    <citation type="journal article" date="2011" name="PLoS Pathog.">
        <title>Genomic and proteomic analyses of the fungus Arthrobotrys oligospora provide insights into nematode-trap formation.</title>
        <authorList>
            <person name="Yang J."/>
            <person name="Wang L."/>
            <person name="Ji X."/>
            <person name="Feng Y."/>
            <person name="Li X."/>
            <person name="Zou C."/>
            <person name="Xu J."/>
            <person name="Ren Y."/>
            <person name="Mi Q."/>
            <person name="Wu J."/>
            <person name="Liu S."/>
            <person name="Liu Y."/>
            <person name="Huang X."/>
            <person name="Wang H."/>
            <person name="Niu X."/>
            <person name="Li J."/>
            <person name="Liang L."/>
            <person name="Luo Y."/>
            <person name="Ji K."/>
            <person name="Zhou W."/>
            <person name="Yu Z."/>
            <person name="Li G."/>
            <person name="Liu Y."/>
            <person name="Li L."/>
            <person name="Qiao M."/>
            <person name="Feng L."/>
            <person name="Zhang K.-Q."/>
        </authorList>
    </citation>
    <scope>NUCLEOTIDE SEQUENCE [LARGE SCALE GENOMIC DNA]</scope>
    <source>
        <strain evidence="7">ATCC 24927 / CBS 115.81 / DSM 1491</strain>
    </source>
</reference>